<dbReference type="AlphaFoldDB" id="A0A5P1FDP5"/>
<evidence type="ECO:0000313" key="1">
    <source>
        <dbReference type="EMBL" id="ONK75487.1"/>
    </source>
</evidence>
<evidence type="ECO:0000313" key="2">
    <source>
        <dbReference type="Proteomes" id="UP000243459"/>
    </source>
</evidence>
<reference evidence="2" key="1">
    <citation type="journal article" date="2017" name="Nat. Commun.">
        <title>The asparagus genome sheds light on the origin and evolution of a young Y chromosome.</title>
        <authorList>
            <person name="Harkess A."/>
            <person name="Zhou J."/>
            <person name="Xu C."/>
            <person name="Bowers J.E."/>
            <person name="Van der Hulst R."/>
            <person name="Ayyampalayam S."/>
            <person name="Mercati F."/>
            <person name="Riccardi P."/>
            <person name="McKain M.R."/>
            <person name="Kakrana A."/>
            <person name="Tang H."/>
            <person name="Ray J."/>
            <person name="Groenendijk J."/>
            <person name="Arikit S."/>
            <person name="Mathioni S.M."/>
            <person name="Nakano M."/>
            <person name="Shan H."/>
            <person name="Telgmann-Rauber A."/>
            <person name="Kanno A."/>
            <person name="Yue Z."/>
            <person name="Chen H."/>
            <person name="Li W."/>
            <person name="Chen Y."/>
            <person name="Xu X."/>
            <person name="Zhang Y."/>
            <person name="Luo S."/>
            <person name="Chen H."/>
            <person name="Gao J."/>
            <person name="Mao Z."/>
            <person name="Pires J.C."/>
            <person name="Luo M."/>
            <person name="Kudrna D."/>
            <person name="Wing R.A."/>
            <person name="Meyers B.C."/>
            <person name="Yi K."/>
            <person name="Kong H."/>
            <person name="Lavrijsen P."/>
            <person name="Sunseri F."/>
            <person name="Falavigna A."/>
            <person name="Ye Y."/>
            <person name="Leebens-Mack J.H."/>
            <person name="Chen G."/>
        </authorList>
    </citation>
    <scope>NUCLEOTIDE SEQUENCE [LARGE SCALE GENOMIC DNA]</scope>
    <source>
        <strain evidence="2">cv. DH0086</strain>
    </source>
</reference>
<protein>
    <submittedName>
        <fullName evidence="1">Uncharacterized protein</fullName>
    </submittedName>
</protein>
<sequence length="204" mass="21654">MADGDGPADGRRVAWRRRVAGGAADGWIGVVPTEWTAAGATMAWRGAVANAVAGGAAYGDGCSIVDCGPYLRTTVTVGEGWPGDALTGQATAGTGERQRVARTALPRASARLLPSEMATRYNRHHRLVVVPTDRRASPPARLYLQSRLRASLTPRKPRLLSPLAFGFGATRLPSNAAAELLARLTHQLQRAHAPDRAPRHLLLS</sequence>
<dbReference type="Proteomes" id="UP000243459">
    <property type="component" value="Chromosome 3"/>
</dbReference>
<dbReference type="EMBL" id="CM007383">
    <property type="protein sequence ID" value="ONK75487.1"/>
    <property type="molecule type" value="Genomic_DNA"/>
</dbReference>
<dbReference type="Gramene" id="ONK75487">
    <property type="protein sequence ID" value="ONK75487"/>
    <property type="gene ID" value="A4U43_C03F17420"/>
</dbReference>
<name>A0A5P1FDP5_ASPOF</name>
<keyword evidence="2" id="KW-1185">Reference proteome</keyword>
<organism evidence="1 2">
    <name type="scientific">Asparagus officinalis</name>
    <name type="common">Garden asparagus</name>
    <dbReference type="NCBI Taxonomy" id="4686"/>
    <lineage>
        <taxon>Eukaryota</taxon>
        <taxon>Viridiplantae</taxon>
        <taxon>Streptophyta</taxon>
        <taxon>Embryophyta</taxon>
        <taxon>Tracheophyta</taxon>
        <taxon>Spermatophyta</taxon>
        <taxon>Magnoliopsida</taxon>
        <taxon>Liliopsida</taxon>
        <taxon>Asparagales</taxon>
        <taxon>Asparagaceae</taxon>
        <taxon>Asparagoideae</taxon>
        <taxon>Asparagus</taxon>
    </lineage>
</organism>
<proteinExistence type="predicted"/>
<accession>A0A5P1FDP5</accession>
<gene>
    <name evidence="1" type="ORF">A4U43_C03F17420</name>
</gene>